<sequence length="112" mass="12502">MTVAPRNTHLTSRTGAHLADLAAQVRQVELLIGAHFKHLDMTEADFLTGMQKLDYLHQSLMDISELVRQFGEPDQRPQNLSDTVRLESTRRLIEDAGHAAAQHDDAGALDLF</sequence>
<proteinExistence type="predicted"/>
<keyword evidence="2" id="KW-1185">Reference proteome</keyword>
<dbReference type="EMBL" id="JAMD01000001">
    <property type="protein sequence ID" value="KEJ97615.1"/>
    <property type="molecule type" value="Genomic_DNA"/>
</dbReference>
<reference evidence="1 2" key="1">
    <citation type="submission" date="2014-01" db="EMBL/GenBank/DDBJ databases">
        <title>Sulfitobacter sp. H3 (MCCC 1A00686) Genome Sequencing.</title>
        <authorList>
            <person name="Lai Q."/>
            <person name="Hong Z."/>
        </authorList>
    </citation>
    <scope>NUCLEOTIDE SEQUENCE [LARGE SCALE GENOMIC DNA]</scope>
    <source>
        <strain evidence="1 2">H3</strain>
    </source>
</reference>
<protein>
    <submittedName>
        <fullName evidence="1">Uncharacterized protein</fullName>
    </submittedName>
</protein>
<gene>
    <name evidence="1" type="ORF">SUH3_01120</name>
</gene>
<dbReference type="AlphaFoldDB" id="A0A073J742"/>
<dbReference type="Proteomes" id="UP000027746">
    <property type="component" value="Unassembled WGS sequence"/>
</dbReference>
<accession>A0A073J742</accession>
<evidence type="ECO:0000313" key="1">
    <source>
        <dbReference type="EMBL" id="KEJ97615.1"/>
    </source>
</evidence>
<evidence type="ECO:0000313" key="2">
    <source>
        <dbReference type="Proteomes" id="UP000027746"/>
    </source>
</evidence>
<name>A0A073J742_9RHOB</name>
<organism evidence="1 2">
    <name type="scientific">Pseudosulfitobacter pseudonitzschiae</name>
    <dbReference type="NCBI Taxonomy" id="1402135"/>
    <lineage>
        <taxon>Bacteria</taxon>
        <taxon>Pseudomonadati</taxon>
        <taxon>Pseudomonadota</taxon>
        <taxon>Alphaproteobacteria</taxon>
        <taxon>Rhodobacterales</taxon>
        <taxon>Roseobacteraceae</taxon>
        <taxon>Pseudosulfitobacter</taxon>
    </lineage>
</organism>
<comment type="caution">
    <text evidence="1">The sequence shown here is derived from an EMBL/GenBank/DDBJ whole genome shotgun (WGS) entry which is preliminary data.</text>
</comment>